<reference evidence="1 2" key="1">
    <citation type="submission" date="2019-05" db="EMBL/GenBank/DDBJ databases">
        <title>Another draft genome of Portunus trituberculatus and its Hox gene families provides insights of decapod evolution.</title>
        <authorList>
            <person name="Jeong J.-H."/>
            <person name="Song I."/>
            <person name="Kim S."/>
            <person name="Choi T."/>
            <person name="Kim D."/>
            <person name="Ryu S."/>
            <person name="Kim W."/>
        </authorList>
    </citation>
    <scope>NUCLEOTIDE SEQUENCE [LARGE SCALE GENOMIC DNA]</scope>
    <source>
        <tissue evidence="1">Muscle</tissue>
    </source>
</reference>
<comment type="caution">
    <text evidence="1">The sequence shown here is derived from an EMBL/GenBank/DDBJ whole genome shotgun (WGS) entry which is preliminary data.</text>
</comment>
<sequence>MGNAGQWSEEVSQFTMVHTLDQWVEESTRYRREEEPSLPDQYLLRIQGPLSAYGTLVQWEEVIM</sequence>
<organism evidence="1 2">
    <name type="scientific">Portunus trituberculatus</name>
    <name type="common">Swimming crab</name>
    <name type="synonym">Neptunus trituberculatus</name>
    <dbReference type="NCBI Taxonomy" id="210409"/>
    <lineage>
        <taxon>Eukaryota</taxon>
        <taxon>Metazoa</taxon>
        <taxon>Ecdysozoa</taxon>
        <taxon>Arthropoda</taxon>
        <taxon>Crustacea</taxon>
        <taxon>Multicrustacea</taxon>
        <taxon>Malacostraca</taxon>
        <taxon>Eumalacostraca</taxon>
        <taxon>Eucarida</taxon>
        <taxon>Decapoda</taxon>
        <taxon>Pleocyemata</taxon>
        <taxon>Brachyura</taxon>
        <taxon>Eubrachyura</taxon>
        <taxon>Portunoidea</taxon>
        <taxon>Portunidae</taxon>
        <taxon>Portuninae</taxon>
        <taxon>Portunus</taxon>
    </lineage>
</organism>
<accession>A0A5B7JV43</accession>
<evidence type="ECO:0000313" key="1">
    <source>
        <dbReference type="EMBL" id="MPC97017.1"/>
    </source>
</evidence>
<protein>
    <submittedName>
        <fullName evidence="1">Uncharacterized protein</fullName>
    </submittedName>
</protein>
<keyword evidence="2" id="KW-1185">Reference proteome</keyword>
<dbReference type="Proteomes" id="UP000324222">
    <property type="component" value="Unassembled WGS sequence"/>
</dbReference>
<dbReference type="EMBL" id="VSRR010108271">
    <property type="protein sequence ID" value="MPC97017.1"/>
    <property type="molecule type" value="Genomic_DNA"/>
</dbReference>
<evidence type="ECO:0000313" key="2">
    <source>
        <dbReference type="Proteomes" id="UP000324222"/>
    </source>
</evidence>
<name>A0A5B7JV43_PORTR</name>
<proteinExistence type="predicted"/>
<gene>
    <name evidence="1" type="ORF">E2C01_092305</name>
</gene>
<dbReference type="AlphaFoldDB" id="A0A5B7JV43"/>